<name>A0A081L6I0_9BACI</name>
<dbReference type="AlphaFoldDB" id="A0A081L6I0"/>
<keyword evidence="2" id="KW-1185">Reference proteome</keyword>
<comment type="caution">
    <text evidence="1">The sequence shown here is derived from an EMBL/GenBank/DDBJ whole genome shotgun (WGS) entry which is preliminary data.</text>
</comment>
<dbReference type="EMBL" id="JOTP01000044">
    <property type="protein sequence ID" value="KEP24856.1"/>
    <property type="molecule type" value="Genomic_DNA"/>
</dbReference>
<sequence>MIIDAYDSLLKDQALQQHLLPDMVIRFGPMPVSKPLFKWLEKHAEVKQIVVDADCSLSNPRT</sequence>
<gene>
    <name evidence="1" type="ORF">BA70_14890</name>
</gene>
<evidence type="ECO:0000313" key="2">
    <source>
        <dbReference type="Proteomes" id="UP000028091"/>
    </source>
</evidence>
<organism evidence="1 2">
    <name type="scientific">Bacillus zhangzhouensis</name>
    <dbReference type="NCBI Taxonomy" id="1178540"/>
    <lineage>
        <taxon>Bacteria</taxon>
        <taxon>Bacillati</taxon>
        <taxon>Bacillota</taxon>
        <taxon>Bacilli</taxon>
        <taxon>Bacillales</taxon>
        <taxon>Bacillaceae</taxon>
        <taxon>Bacillus</taxon>
    </lineage>
</organism>
<dbReference type="eggNOG" id="COG1165">
    <property type="taxonomic scope" value="Bacteria"/>
</dbReference>
<dbReference type="Gene3D" id="3.40.50.1220">
    <property type="entry name" value="TPP-binding domain"/>
    <property type="match status" value="1"/>
</dbReference>
<protein>
    <submittedName>
        <fullName evidence="1">Uncharacterized protein</fullName>
    </submittedName>
</protein>
<dbReference type="Proteomes" id="UP000028091">
    <property type="component" value="Unassembled WGS sequence"/>
</dbReference>
<accession>A0A081L6I0</accession>
<proteinExistence type="predicted"/>
<reference evidence="1 2" key="1">
    <citation type="submission" date="2012-09" db="EMBL/GenBank/DDBJ databases">
        <title>Genome Sequence of Bacillus sp. DW5-4.</title>
        <authorList>
            <person name="Lai Q."/>
            <person name="Liu Y."/>
            <person name="Shao Z."/>
        </authorList>
    </citation>
    <scope>NUCLEOTIDE SEQUENCE [LARGE SCALE GENOMIC DNA]</scope>
    <source>
        <strain evidence="1 2">DW5-4</strain>
    </source>
</reference>
<evidence type="ECO:0000313" key="1">
    <source>
        <dbReference type="EMBL" id="KEP24856.1"/>
    </source>
</evidence>